<accession>A0A850PDA8</accession>
<keyword evidence="2" id="KW-1185">Reference proteome</keyword>
<dbReference type="SUPFAM" id="SSF46955">
    <property type="entry name" value="Putative DNA-binding domain"/>
    <property type="match status" value="1"/>
</dbReference>
<reference evidence="1 2" key="1">
    <citation type="submission" date="2020-06" db="EMBL/GenBank/DDBJ databases">
        <title>Description of novel acetic acid bacteria.</title>
        <authorList>
            <person name="Sombolestani A."/>
        </authorList>
    </citation>
    <scope>NUCLEOTIDE SEQUENCE [LARGE SCALE GENOMIC DNA]</scope>
    <source>
        <strain evidence="1 2">LMG 27010</strain>
    </source>
</reference>
<evidence type="ECO:0000313" key="1">
    <source>
        <dbReference type="EMBL" id="NVN39011.1"/>
    </source>
</evidence>
<protein>
    <submittedName>
        <fullName evidence="1">Terminase small subunit</fullName>
    </submittedName>
</protein>
<gene>
    <name evidence="1" type="ORF">HUK82_00325</name>
</gene>
<evidence type="ECO:0000313" key="2">
    <source>
        <dbReference type="Proteomes" id="UP000585665"/>
    </source>
</evidence>
<dbReference type="InterPro" id="IPR036388">
    <property type="entry name" value="WH-like_DNA-bd_sf"/>
</dbReference>
<dbReference type="AlphaFoldDB" id="A0A850PDA8"/>
<name>A0A850PDA8_9PROT</name>
<dbReference type="Gene3D" id="1.10.10.10">
    <property type="entry name" value="Winged helix-like DNA-binding domain superfamily/Winged helix DNA-binding domain"/>
    <property type="match status" value="1"/>
</dbReference>
<sequence length="204" mass="23116">MDQVSAPATAMTVNKRELARLLRVSLPTLTSWLDKWPEFPVVERGTNGVNWQFSVDDVVTFLSDRQAEEQARKADRDEELMKLQLTLDLGLKSEPESLPSSRVPVKEQIDLMRLQEMKVRQAEKCRQLVKVDEFADLAGGAFAQIARESGIFVRRLCQELNCSDAQLRHAEIRFADMQRGIVEKVMRAMESGDDAGEQPELQVA</sequence>
<dbReference type="Proteomes" id="UP000585665">
    <property type="component" value="Unassembled WGS sequence"/>
</dbReference>
<dbReference type="InterPro" id="IPR009061">
    <property type="entry name" value="DNA-bd_dom_put_sf"/>
</dbReference>
<proteinExistence type="predicted"/>
<dbReference type="RefSeq" id="WP_176612034.1">
    <property type="nucleotide sequence ID" value="NZ_JABXXR010000001.1"/>
</dbReference>
<dbReference type="EMBL" id="JABXXR010000001">
    <property type="protein sequence ID" value="NVN39011.1"/>
    <property type="molecule type" value="Genomic_DNA"/>
</dbReference>
<organism evidence="1 2">
    <name type="scientific">Ameyamaea chiangmaiensis</name>
    <dbReference type="NCBI Taxonomy" id="442969"/>
    <lineage>
        <taxon>Bacteria</taxon>
        <taxon>Pseudomonadati</taxon>
        <taxon>Pseudomonadota</taxon>
        <taxon>Alphaproteobacteria</taxon>
        <taxon>Acetobacterales</taxon>
        <taxon>Acetobacteraceae</taxon>
        <taxon>Ameyamaea</taxon>
    </lineage>
</organism>
<comment type="caution">
    <text evidence="1">The sequence shown here is derived from an EMBL/GenBank/DDBJ whole genome shotgun (WGS) entry which is preliminary data.</text>
</comment>